<evidence type="ECO:0000259" key="1">
    <source>
        <dbReference type="Pfam" id="PF24722"/>
    </source>
</evidence>
<dbReference type="EMBL" id="SJKD01000014">
    <property type="protein sequence ID" value="TCC39158.1"/>
    <property type="molecule type" value="Genomic_DNA"/>
</dbReference>
<accession>A0A4R0J4W4</accession>
<dbReference type="RefSeq" id="WP_131518940.1">
    <property type="nucleotide sequence ID" value="NZ_SJKD01000014.1"/>
</dbReference>
<evidence type="ECO:0000313" key="3">
    <source>
        <dbReference type="Proteomes" id="UP000293342"/>
    </source>
</evidence>
<comment type="caution">
    <text evidence="2">The sequence shown here is derived from an EMBL/GenBank/DDBJ whole genome shotgun (WGS) entry which is preliminary data.</text>
</comment>
<proteinExistence type="predicted"/>
<dbReference type="Proteomes" id="UP000293342">
    <property type="component" value="Unassembled WGS sequence"/>
</dbReference>
<keyword evidence="3" id="KW-1185">Reference proteome</keyword>
<dbReference type="InterPro" id="IPR056091">
    <property type="entry name" value="DUF7674"/>
</dbReference>
<dbReference type="Pfam" id="PF24722">
    <property type="entry name" value="DUF7674"/>
    <property type="match status" value="1"/>
</dbReference>
<name>A0A4R0J4W4_9ACTN</name>
<reference evidence="2 3" key="1">
    <citation type="submission" date="2019-02" db="EMBL/GenBank/DDBJ databases">
        <title>Kribbella capetownensis sp. nov. and Kribbella speibonae sp. nov., isolated from soil.</title>
        <authorList>
            <person name="Curtis S.M."/>
            <person name="Norton I."/>
            <person name="Everest G.J."/>
            <person name="Meyers P.R."/>
        </authorList>
    </citation>
    <scope>NUCLEOTIDE SEQUENCE [LARGE SCALE GENOMIC DNA]</scope>
    <source>
        <strain evidence="2 3">YM53</strain>
    </source>
</reference>
<dbReference type="AlphaFoldDB" id="A0A4R0J4W4"/>
<protein>
    <recommendedName>
        <fullName evidence="1">DUF7674 domain-containing protein</fullName>
    </recommendedName>
</protein>
<organism evidence="2 3">
    <name type="scientific">Kribbella capetownensis</name>
    <dbReference type="NCBI Taxonomy" id="1572659"/>
    <lineage>
        <taxon>Bacteria</taxon>
        <taxon>Bacillati</taxon>
        <taxon>Actinomycetota</taxon>
        <taxon>Actinomycetes</taxon>
        <taxon>Propionibacteriales</taxon>
        <taxon>Kribbellaceae</taxon>
        <taxon>Kribbella</taxon>
    </lineage>
</organism>
<dbReference type="OrthoDB" id="8410617at2"/>
<gene>
    <name evidence="2" type="ORF">E0H75_39955</name>
</gene>
<evidence type="ECO:0000313" key="2">
    <source>
        <dbReference type="EMBL" id="TCC39158.1"/>
    </source>
</evidence>
<feature type="domain" description="DUF7674" evidence="1">
    <location>
        <begin position="143"/>
        <end position="247"/>
    </location>
</feature>
<sequence>MSEPGERLVGELLGSLPVFAGDLDRARRRYQENKADAYMEPPTPESFLIDLAFSAVQRYLVGGTAEAEQLRGLLAFIEDQLGRDPDDDALIGDAFAGCLPEPGDRGDEVLDWLGPKLHALRFEKLREEDAAAPDSTVQFLYRMADAVPSLRGRLDEHFQANRRRPSAHSFVSEVALEAPGLVASGRAHLVRPLLDFLEAEFGGDADVDNVIEASFVEMLPDPGTPGVEIETLLGPKLRAELERQRHWPD</sequence>